<proteinExistence type="predicted"/>
<dbReference type="Proteomes" id="UP000479710">
    <property type="component" value="Unassembled WGS sequence"/>
</dbReference>
<name>A0A6G1FG75_9ORYZ</name>
<feature type="region of interest" description="Disordered" evidence="1">
    <location>
        <begin position="27"/>
        <end position="61"/>
    </location>
</feature>
<gene>
    <name evidence="2" type="ORF">E2562_036525</name>
</gene>
<keyword evidence="3" id="KW-1185">Reference proteome</keyword>
<accession>A0A6G1FG75</accession>
<dbReference type="AlphaFoldDB" id="A0A6G1FG75"/>
<sequence length="61" mass="6479">MVMAASSGRTPCMTLAATELGGTEMSTVLGDGALRGWGRETSTRSRRERELGEAAMAQEDM</sequence>
<feature type="compositionally biased region" description="Basic and acidic residues" evidence="1">
    <location>
        <begin position="37"/>
        <end position="52"/>
    </location>
</feature>
<organism evidence="2 3">
    <name type="scientific">Oryza meyeriana var. granulata</name>
    <dbReference type="NCBI Taxonomy" id="110450"/>
    <lineage>
        <taxon>Eukaryota</taxon>
        <taxon>Viridiplantae</taxon>
        <taxon>Streptophyta</taxon>
        <taxon>Embryophyta</taxon>
        <taxon>Tracheophyta</taxon>
        <taxon>Spermatophyta</taxon>
        <taxon>Magnoliopsida</taxon>
        <taxon>Liliopsida</taxon>
        <taxon>Poales</taxon>
        <taxon>Poaceae</taxon>
        <taxon>BOP clade</taxon>
        <taxon>Oryzoideae</taxon>
        <taxon>Oryzeae</taxon>
        <taxon>Oryzinae</taxon>
        <taxon>Oryza</taxon>
        <taxon>Oryza meyeriana</taxon>
    </lineage>
</organism>
<reference evidence="2 3" key="1">
    <citation type="submission" date="2019-11" db="EMBL/GenBank/DDBJ databases">
        <title>Whole genome sequence of Oryza granulata.</title>
        <authorList>
            <person name="Li W."/>
        </authorList>
    </citation>
    <scope>NUCLEOTIDE SEQUENCE [LARGE SCALE GENOMIC DNA]</scope>
    <source>
        <strain evidence="3">cv. Menghai</strain>
        <tissue evidence="2">Leaf</tissue>
    </source>
</reference>
<evidence type="ECO:0000313" key="2">
    <source>
        <dbReference type="EMBL" id="KAF0935889.1"/>
    </source>
</evidence>
<protein>
    <submittedName>
        <fullName evidence="2">Uncharacterized protein</fullName>
    </submittedName>
</protein>
<comment type="caution">
    <text evidence="2">The sequence shown here is derived from an EMBL/GenBank/DDBJ whole genome shotgun (WGS) entry which is preliminary data.</text>
</comment>
<evidence type="ECO:0000313" key="3">
    <source>
        <dbReference type="Proteomes" id="UP000479710"/>
    </source>
</evidence>
<evidence type="ECO:0000256" key="1">
    <source>
        <dbReference type="SAM" id="MobiDB-lite"/>
    </source>
</evidence>
<dbReference type="EMBL" id="SPHZ02000001">
    <property type="protein sequence ID" value="KAF0935889.1"/>
    <property type="molecule type" value="Genomic_DNA"/>
</dbReference>